<organism evidence="10 11">
    <name type="scientific">Syphacia muris</name>
    <dbReference type="NCBI Taxonomy" id="451379"/>
    <lineage>
        <taxon>Eukaryota</taxon>
        <taxon>Metazoa</taxon>
        <taxon>Ecdysozoa</taxon>
        <taxon>Nematoda</taxon>
        <taxon>Chromadorea</taxon>
        <taxon>Rhabditida</taxon>
        <taxon>Spirurina</taxon>
        <taxon>Oxyuridomorpha</taxon>
        <taxon>Oxyuroidea</taxon>
        <taxon>Oxyuridae</taxon>
        <taxon>Syphacia</taxon>
    </lineage>
</organism>
<accession>A0A0N5AAM4</accession>
<dbReference type="GO" id="GO:0005829">
    <property type="term" value="C:cytosol"/>
    <property type="evidence" value="ECO:0007669"/>
    <property type="project" value="TreeGrafter"/>
</dbReference>
<keyword evidence="4 5" id="KW-0067">ATP-binding</keyword>
<dbReference type="InterPro" id="IPR027417">
    <property type="entry name" value="P-loop_NTPase"/>
</dbReference>
<feature type="domain" description="Helicase C-terminal" evidence="9">
    <location>
        <begin position="111"/>
        <end position="282"/>
    </location>
</feature>
<evidence type="ECO:0000256" key="1">
    <source>
        <dbReference type="ARBA" id="ARBA00022741"/>
    </source>
</evidence>
<evidence type="ECO:0000256" key="3">
    <source>
        <dbReference type="ARBA" id="ARBA00022806"/>
    </source>
</evidence>
<dbReference type="GO" id="GO:0043186">
    <property type="term" value="C:P granule"/>
    <property type="evidence" value="ECO:0007669"/>
    <property type="project" value="UniProtKB-ARBA"/>
</dbReference>
<evidence type="ECO:0000256" key="4">
    <source>
        <dbReference type="ARBA" id="ARBA00022840"/>
    </source>
</evidence>
<dbReference type="GO" id="GO:0003724">
    <property type="term" value="F:RNA helicase activity"/>
    <property type="evidence" value="ECO:0007669"/>
    <property type="project" value="TreeGrafter"/>
</dbReference>
<feature type="compositionally biased region" description="Basic residues" evidence="7">
    <location>
        <begin position="331"/>
        <end position="344"/>
    </location>
</feature>
<dbReference type="InterPro" id="IPR000629">
    <property type="entry name" value="RNA-helicase_DEAD-box_CS"/>
</dbReference>
<feature type="region of interest" description="Disordered" evidence="7">
    <location>
        <begin position="319"/>
        <end position="446"/>
    </location>
</feature>
<keyword evidence="10" id="KW-1185">Reference proteome</keyword>
<feature type="domain" description="Helicase ATP-binding" evidence="8">
    <location>
        <begin position="1"/>
        <end position="100"/>
    </location>
</feature>
<dbReference type="STRING" id="451379.A0A0N5AAM4"/>
<feature type="coiled-coil region" evidence="6">
    <location>
        <begin position="274"/>
        <end position="314"/>
    </location>
</feature>
<evidence type="ECO:0000256" key="2">
    <source>
        <dbReference type="ARBA" id="ARBA00022801"/>
    </source>
</evidence>
<dbReference type="Pfam" id="PF00271">
    <property type="entry name" value="Helicase_C"/>
    <property type="match status" value="1"/>
</dbReference>
<dbReference type="InterPro" id="IPR011545">
    <property type="entry name" value="DEAD/DEAH_box_helicase_dom"/>
</dbReference>
<sequence>MSGLDIKAQEAALRLNPDIVVATPGRLIDHLHNAPNFSLYNIEVLVLDEADRMLEEAFADQMKELIRLCSNNRQTMLFSATMTDQINDLASMSLKNPVKIFLNENTETALNLRQEFIRIRAEHEDEREVIVAALITRTFPDHSIIFVRTKKDCQRMNIILGLLGVKIGQLHSSLSQAQRVETLAKFKNAELDVLVSTDLAARGLDIEGVLTVINMHMPMTYKQYVHRVGRTARAHRAGRSISLVGENERKILKEIIAANQGKSMKQRLIDVDVIAAYSKRIAGMSESIKKVEEEERVERELRIAEAELKRGEEKLNGEVKPRRWFQPESKKSKHKGLKEKKAKGASKNQKKELSPEEARAQRLADYQIREAKRMRKGKKIRAFDEGDNMSKSSTTKKKKKQKHKSSFTSQLTSVGKSSVVKFRHGPSDPDFRKAKVMHKKSSKGKN</sequence>
<protein>
    <submittedName>
        <fullName evidence="11">ATP-dependent RNA helicase DDX27</fullName>
    </submittedName>
</protein>
<dbReference type="Gene3D" id="3.40.50.300">
    <property type="entry name" value="P-loop containing nucleotide triphosphate hydrolases"/>
    <property type="match status" value="2"/>
</dbReference>
<evidence type="ECO:0000259" key="9">
    <source>
        <dbReference type="PROSITE" id="PS51194"/>
    </source>
</evidence>
<evidence type="ECO:0000256" key="7">
    <source>
        <dbReference type="SAM" id="MobiDB-lite"/>
    </source>
</evidence>
<proteinExistence type="inferred from homology"/>
<feature type="compositionally biased region" description="Basic and acidic residues" evidence="7">
    <location>
        <begin position="349"/>
        <end position="371"/>
    </location>
</feature>
<keyword evidence="3 5" id="KW-0347">Helicase</keyword>
<dbReference type="WBParaSite" id="SMUV_0000120001-mRNA-1">
    <property type="protein sequence ID" value="SMUV_0000120001-mRNA-1"/>
    <property type="gene ID" value="SMUV_0000120001"/>
</dbReference>
<evidence type="ECO:0000313" key="11">
    <source>
        <dbReference type="WBParaSite" id="SMUV_0000120001-mRNA-1"/>
    </source>
</evidence>
<dbReference type="InterPro" id="IPR001650">
    <property type="entry name" value="Helicase_C-like"/>
</dbReference>
<dbReference type="AlphaFoldDB" id="A0A0N5AAM4"/>
<dbReference type="InterPro" id="IPR014001">
    <property type="entry name" value="Helicase_ATP-bd"/>
</dbReference>
<evidence type="ECO:0000256" key="6">
    <source>
        <dbReference type="SAM" id="Coils"/>
    </source>
</evidence>
<keyword evidence="2 5" id="KW-0378">Hydrolase</keyword>
<dbReference type="SMART" id="SM00490">
    <property type="entry name" value="HELICc"/>
    <property type="match status" value="1"/>
</dbReference>
<dbReference type="InterPro" id="IPR050079">
    <property type="entry name" value="DEAD_box_RNA_helicase"/>
</dbReference>
<evidence type="ECO:0000256" key="5">
    <source>
        <dbReference type="RuleBase" id="RU000492"/>
    </source>
</evidence>
<evidence type="ECO:0000259" key="8">
    <source>
        <dbReference type="PROSITE" id="PS51192"/>
    </source>
</evidence>
<keyword evidence="1 5" id="KW-0547">Nucleotide-binding</keyword>
<dbReference type="PANTHER" id="PTHR47959">
    <property type="entry name" value="ATP-DEPENDENT RNA HELICASE RHLE-RELATED"/>
    <property type="match status" value="1"/>
</dbReference>
<dbReference type="CDD" id="cd18787">
    <property type="entry name" value="SF2_C_DEAD"/>
    <property type="match status" value="1"/>
</dbReference>
<dbReference type="Proteomes" id="UP000046393">
    <property type="component" value="Unplaced"/>
</dbReference>
<dbReference type="Pfam" id="PF00270">
    <property type="entry name" value="DEAD"/>
    <property type="match status" value="1"/>
</dbReference>
<comment type="similarity">
    <text evidence="5">Belongs to the DEAD box helicase family.</text>
</comment>
<keyword evidence="6" id="KW-0175">Coiled coil</keyword>
<dbReference type="SUPFAM" id="SSF52540">
    <property type="entry name" value="P-loop containing nucleoside triphosphate hydrolases"/>
    <property type="match status" value="1"/>
</dbReference>
<dbReference type="PROSITE" id="PS51194">
    <property type="entry name" value="HELICASE_CTER"/>
    <property type="match status" value="1"/>
</dbReference>
<dbReference type="GO" id="GO:0003676">
    <property type="term" value="F:nucleic acid binding"/>
    <property type="evidence" value="ECO:0007669"/>
    <property type="project" value="InterPro"/>
</dbReference>
<dbReference type="GO" id="GO:0005524">
    <property type="term" value="F:ATP binding"/>
    <property type="evidence" value="ECO:0007669"/>
    <property type="project" value="UniProtKB-KW"/>
</dbReference>
<evidence type="ECO:0000313" key="10">
    <source>
        <dbReference type="Proteomes" id="UP000046393"/>
    </source>
</evidence>
<feature type="compositionally biased region" description="Basic residues" evidence="7">
    <location>
        <begin position="434"/>
        <end position="446"/>
    </location>
</feature>
<dbReference type="GO" id="GO:0016787">
    <property type="term" value="F:hydrolase activity"/>
    <property type="evidence" value="ECO:0007669"/>
    <property type="project" value="UniProtKB-KW"/>
</dbReference>
<dbReference type="PROSITE" id="PS51192">
    <property type="entry name" value="HELICASE_ATP_BIND_1"/>
    <property type="match status" value="1"/>
</dbReference>
<name>A0A0N5AAM4_9BILA</name>
<feature type="compositionally biased region" description="Basic residues" evidence="7">
    <location>
        <begin position="394"/>
        <end position="405"/>
    </location>
</feature>
<dbReference type="PROSITE" id="PS00039">
    <property type="entry name" value="DEAD_ATP_HELICASE"/>
    <property type="match status" value="1"/>
</dbReference>
<reference evidence="11" key="1">
    <citation type="submission" date="2017-02" db="UniProtKB">
        <authorList>
            <consortium name="WormBaseParasite"/>
        </authorList>
    </citation>
    <scope>IDENTIFICATION</scope>
</reference>
<dbReference type="PANTHER" id="PTHR47959:SF1">
    <property type="entry name" value="ATP-DEPENDENT RNA HELICASE DBPA"/>
    <property type="match status" value="1"/>
</dbReference>